<dbReference type="PANTHER" id="PTHR38926">
    <property type="entry name" value="F-BOX DOMAIN CONTAINING PROTEIN, EXPRESSED"/>
    <property type="match status" value="1"/>
</dbReference>
<accession>A0A5P1FLK9</accession>
<evidence type="ECO:0000256" key="1">
    <source>
        <dbReference type="SAM" id="MobiDB-lite"/>
    </source>
</evidence>
<dbReference type="EMBL" id="CM007381">
    <property type="protein sequence ID" value="ONK79022.1"/>
    <property type="molecule type" value="Genomic_DNA"/>
</dbReference>
<organism evidence="2 3">
    <name type="scientific">Asparagus officinalis</name>
    <name type="common">Garden asparagus</name>
    <dbReference type="NCBI Taxonomy" id="4686"/>
    <lineage>
        <taxon>Eukaryota</taxon>
        <taxon>Viridiplantae</taxon>
        <taxon>Streptophyta</taxon>
        <taxon>Embryophyta</taxon>
        <taxon>Tracheophyta</taxon>
        <taxon>Spermatophyta</taxon>
        <taxon>Magnoliopsida</taxon>
        <taxon>Liliopsida</taxon>
        <taxon>Asparagales</taxon>
        <taxon>Asparagaceae</taxon>
        <taxon>Asparagoideae</taxon>
        <taxon>Asparagus</taxon>
    </lineage>
</organism>
<dbReference type="PANTHER" id="PTHR38926:SF81">
    <property type="entry name" value="F-BOX DOMAIN-CONTAINING PROTEIN"/>
    <property type="match status" value="1"/>
</dbReference>
<dbReference type="InterPro" id="IPR032675">
    <property type="entry name" value="LRR_dom_sf"/>
</dbReference>
<dbReference type="OrthoDB" id="764588at2759"/>
<name>A0A5P1FLK9_ASPOF</name>
<dbReference type="Proteomes" id="UP000243459">
    <property type="component" value="Chromosome 1"/>
</dbReference>
<proteinExistence type="predicted"/>
<keyword evidence="3" id="KW-1185">Reference proteome</keyword>
<sequence>MIGDAGFLYACSAGKFLRVLKIPMSVVTDQMIEKHAQFLPMLTVLGVSYCLKITSQGIEALGNCCKSLVELRRNMPPPNHMADQDNGVALDESEAMSIADTMHNIEHLELAYGRFSDHGLDAILSKCRGLRVLDLRGCWNCRLEGKTESKYSLTLIQSVRNPWEIDDEDPNSSDDDEENNEEEEEDDDDDSDIALVDVDTYEDYDDGDGYD</sequence>
<dbReference type="SUPFAM" id="SSF52047">
    <property type="entry name" value="RNI-like"/>
    <property type="match status" value="1"/>
</dbReference>
<feature type="compositionally biased region" description="Acidic residues" evidence="1">
    <location>
        <begin position="164"/>
        <end position="192"/>
    </location>
</feature>
<protein>
    <submittedName>
        <fullName evidence="2">Uncharacterized protein</fullName>
    </submittedName>
</protein>
<feature type="compositionally biased region" description="Acidic residues" evidence="1">
    <location>
        <begin position="199"/>
        <end position="211"/>
    </location>
</feature>
<reference evidence="3" key="1">
    <citation type="journal article" date="2017" name="Nat. Commun.">
        <title>The asparagus genome sheds light on the origin and evolution of a young Y chromosome.</title>
        <authorList>
            <person name="Harkess A."/>
            <person name="Zhou J."/>
            <person name="Xu C."/>
            <person name="Bowers J.E."/>
            <person name="Van der Hulst R."/>
            <person name="Ayyampalayam S."/>
            <person name="Mercati F."/>
            <person name="Riccardi P."/>
            <person name="McKain M.R."/>
            <person name="Kakrana A."/>
            <person name="Tang H."/>
            <person name="Ray J."/>
            <person name="Groenendijk J."/>
            <person name="Arikit S."/>
            <person name="Mathioni S.M."/>
            <person name="Nakano M."/>
            <person name="Shan H."/>
            <person name="Telgmann-Rauber A."/>
            <person name="Kanno A."/>
            <person name="Yue Z."/>
            <person name="Chen H."/>
            <person name="Li W."/>
            <person name="Chen Y."/>
            <person name="Xu X."/>
            <person name="Zhang Y."/>
            <person name="Luo S."/>
            <person name="Chen H."/>
            <person name="Gao J."/>
            <person name="Mao Z."/>
            <person name="Pires J.C."/>
            <person name="Luo M."/>
            <person name="Kudrna D."/>
            <person name="Wing R.A."/>
            <person name="Meyers B.C."/>
            <person name="Yi K."/>
            <person name="Kong H."/>
            <person name="Lavrijsen P."/>
            <person name="Sunseri F."/>
            <person name="Falavigna A."/>
            <person name="Ye Y."/>
            <person name="Leebens-Mack J.H."/>
            <person name="Chen G."/>
        </authorList>
    </citation>
    <scope>NUCLEOTIDE SEQUENCE [LARGE SCALE GENOMIC DNA]</scope>
    <source>
        <strain evidence="3">cv. DH0086</strain>
    </source>
</reference>
<dbReference type="Gramene" id="ONK79022">
    <property type="protein sequence ID" value="ONK79022"/>
    <property type="gene ID" value="A4U43_C01F2070"/>
</dbReference>
<feature type="region of interest" description="Disordered" evidence="1">
    <location>
        <begin position="162"/>
        <end position="211"/>
    </location>
</feature>
<gene>
    <name evidence="2" type="ORF">A4U43_C01F2070</name>
</gene>
<evidence type="ECO:0000313" key="3">
    <source>
        <dbReference type="Proteomes" id="UP000243459"/>
    </source>
</evidence>
<evidence type="ECO:0000313" key="2">
    <source>
        <dbReference type="EMBL" id="ONK79022.1"/>
    </source>
</evidence>
<dbReference type="Gene3D" id="3.80.10.10">
    <property type="entry name" value="Ribonuclease Inhibitor"/>
    <property type="match status" value="1"/>
</dbReference>
<dbReference type="AlphaFoldDB" id="A0A5P1FLK9"/>
<dbReference type="OMA" id="FVANCGR"/>